<keyword evidence="2" id="KW-0732">Signal</keyword>
<evidence type="ECO:0000313" key="3">
    <source>
        <dbReference type="EMBL" id="CAI5440894.1"/>
    </source>
</evidence>
<evidence type="ECO:0000256" key="1">
    <source>
        <dbReference type="SAM" id="MobiDB-lite"/>
    </source>
</evidence>
<gene>
    <name evidence="3" type="ORF">CAMP_LOCUS3531</name>
</gene>
<organism evidence="3 4">
    <name type="scientific">Caenorhabditis angaria</name>
    <dbReference type="NCBI Taxonomy" id="860376"/>
    <lineage>
        <taxon>Eukaryota</taxon>
        <taxon>Metazoa</taxon>
        <taxon>Ecdysozoa</taxon>
        <taxon>Nematoda</taxon>
        <taxon>Chromadorea</taxon>
        <taxon>Rhabditida</taxon>
        <taxon>Rhabditina</taxon>
        <taxon>Rhabditomorpha</taxon>
        <taxon>Rhabditoidea</taxon>
        <taxon>Rhabditidae</taxon>
        <taxon>Peloderinae</taxon>
        <taxon>Caenorhabditis</taxon>
    </lineage>
</organism>
<reference evidence="3" key="1">
    <citation type="submission" date="2022-11" db="EMBL/GenBank/DDBJ databases">
        <authorList>
            <person name="Kikuchi T."/>
        </authorList>
    </citation>
    <scope>NUCLEOTIDE SEQUENCE</scope>
    <source>
        <strain evidence="3">PS1010</strain>
    </source>
</reference>
<accession>A0A9P1I919</accession>
<dbReference type="OrthoDB" id="5868900at2759"/>
<feature type="chain" id="PRO_5040247437" evidence="2">
    <location>
        <begin position="20"/>
        <end position="369"/>
    </location>
</feature>
<dbReference type="EMBL" id="CANHGI010000002">
    <property type="protein sequence ID" value="CAI5440894.1"/>
    <property type="molecule type" value="Genomic_DNA"/>
</dbReference>
<feature type="signal peptide" evidence="2">
    <location>
        <begin position="1"/>
        <end position="19"/>
    </location>
</feature>
<proteinExistence type="predicted"/>
<feature type="region of interest" description="Disordered" evidence="1">
    <location>
        <begin position="127"/>
        <end position="167"/>
    </location>
</feature>
<dbReference type="Proteomes" id="UP001152747">
    <property type="component" value="Unassembled WGS sequence"/>
</dbReference>
<evidence type="ECO:0000313" key="4">
    <source>
        <dbReference type="Proteomes" id="UP001152747"/>
    </source>
</evidence>
<feature type="compositionally biased region" description="Low complexity" evidence="1">
    <location>
        <begin position="127"/>
        <end position="166"/>
    </location>
</feature>
<evidence type="ECO:0000256" key="2">
    <source>
        <dbReference type="SAM" id="SignalP"/>
    </source>
</evidence>
<dbReference type="AlphaFoldDB" id="A0A9P1I919"/>
<protein>
    <submittedName>
        <fullName evidence="3">Uncharacterized protein</fullName>
    </submittedName>
</protein>
<comment type="caution">
    <text evidence="3">The sequence shown here is derived from an EMBL/GenBank/DDBJ whole genome shotgun (WGS) entry which is preliminary data.</text>
</comment>
<name>A0A9P1I919_9PELO</name>
<sequence>MSRWLIVVLVAALVFETFATTPEDPIIVRSKRQQCRCVKNPNGGLTCSCAKGPANGSSAIGAGTSVQHDVPQSTDIANQLTAMQQQGSSGQNSAGQARCGCIQIVFQGTPSYNCQCADNNGNQPTTTTIAPTTTSTTTTTTTTTTQAPTTTVPTTTFSSTPSQQQPGNGNGACNCIMISISSPQTAQYQCQCAQPQSSAEVQPDFTQPQVSSSSYQPLGVSRNATQDACYCMDPATRILSSQCGCACDCVQLTAYPSDTFDYTQQPSTQSPFIYTQPSTIAPTTTTTTTTTPLPVTTDTSTQYPLTTTCVMYVNVPTSACSCLPQYDQCAQNVCCLKSKYRSMKKTEESSPSTIDMLMDVLKTIKNKWE</sequence>
<keyword evidence="4" id="KW-1185">Reference proteome</keyword>